<evidence type="ECO:0000313" key="13">
    <source>
        <dbReference type="Proteomes" id="UP000307217"/>
    </source>
</evidence>
<reference evidence="13" key="2">
    <citation type="submission" date="2019-06" db="EMBL/GenBank/DDBJ databases">
        <title>Co-occurence of chitin degradation, pigmentation and bioactivity in marine Pseudoalteromonas.</title>
        <authorList>
            <person name="Sonnenschein E.C."/>
            <person name="Bech P.K."/>
        </authorList>
    </citation>
    <scope>NUCLEOTIDE SEQUENCE [LARGE SCALE GENOMIC DNA]</scope>
    <source>
        <strain evidence="13">S3790</strain>
        <strain evidence="11">S3895</strain>
    </source>
</reference>
<evidence type="ECO:0000256" key="3">
    <source>
        <dbReference type="ARBA" id="ARBA00022598"/>
    </source>
</evidence>
<dbReference type="InterPro" id="IPR012796">
    <property type="entry name" value="Lysidine-tRNA-synth_C"/>
</dbReference>
<evidence type="ECO:0000256" key="1">
    <source>
        <dbReference type="ARBA" id="ARBA00004496"/>
    </source>
</evidence>
<dbReference type="HAMAP" id="MF_01161">
    <property type="entry name" value="tRNA_Ile_lys_synt"/>
    <property type="match status" value="1"/>
</dbReference>
<evidence type="ECO:0000256" key="8">
    <source>
        <dbReference type="HAMAP-Rule" id="MF_01161"/>
    </source>
</evidence>
<dbReference type="Proteomes" id="UP000307217">
    <property type="component" value="Unassembled WGS sequence"/>
</dbReference>
<dbReference type="SUPFAM" id="SSF56037">
    <property type="entry name" value="PheT/TilS domain"/>
    <property type="match status" value="1"/>
</dbReference>
<evidence type="ECO:0000256" key="7">
    <source>
        <dbReference type="ARBA" id="ARBA00048539"/>
    </source>
</evidence>
<dbReference type="GO" id="GO:0006400">
    <property type="term" value="P:tRNA modification"/>
    <property type="evidence" value="ECO:0007669"/>
    <property type="project" value="UniProtKB-UniRule"/>
</dbReference>
<evidence type="ECO:0000259" key="9">
    <source>
        <dbReference type="SMART" id="SM00977"/>
    </source>
</evidence>
<dbReference type="InterPro" id="IPR012094">
    <property type="entry name" value="tRNA_Ile_lys_synt"/>
</dbReference>
<accession>A0A5S3VBU3</accession>
<comment type="similarity">
    <text evidence="8">Belongs to the tRNA(Ile)-lysidine synthase family.</text>
</comment>
<evidence type="ECO:0000313" key="12">
    <source>
        <dbReference type="Proteomes" id="UP000307164"/>
    </source>
</evidence>
<comment type="catalytic activity">
    <reaction evidence="7 8">
        <text>cytidine(34) in tRNA(Ile2) + L-lysine + ATP = lysidine(34) in tRNA(Ile2) + AMP + diphosphate + H(+)</text>
        <dbReference type="Rhea" id="RHEA:43744"/>
        <dbReference type="Rhea" id="RHEA-COMP:10625"/>
        <dbReference type="Rhea" id="RHEA-COMP:10670"/>
        <dbReference type="ChEBI" id="CHEBI:15378"/>
        <dbReference type="ChEBI" id="CHEBI:30616"/>
        <dbReference type="ChEBI" id="CHEBI:32551"/>
        <dbReference type="ChEBI" id="CHEBI:33019"/>
        <dbReference type="ChEBI" id="CHEBI:82748"/>
        <dbReference type="ChEBI" id="CHEBI:83665"/>
        <dbReference type="ChEBI" id="CHEBI:456215"/>
        <dbReference type="EC" id="6.3.4.19"/>
    </reaction>
</comment>
<evidence type="ECO:0000256" key="5">
    <source>
        <dbReference type="ARBA" id="ARBA00022741"/>
    </source>
</evidence>
<gene>
    <name evidence="8 10" type="primary">tilS</name>
    <name evidence="10" type="ORF">CWC19_07010</name>
    <name evidence="11" type="ORF">CWC20_16490</name>
</gene>
<dbReference type="SMART" id="SM00977">
    <property type="entry name" value="TilS_C"/>
    <property type="match status" value="1"/>
</dbReference>
<dbReference type="CDD" id="cd01992">
    <property type="entry name" value="TilS_N"/>
    <property type="match status" value="1"/>
</dbReference>
<sequence>MKSSFLYKQFETAIEQLNPTQNPLCVALSGGVDSVVLLHLCATLRSSHPEIALSAVYINHGLSEHASDWLQFCQALCERLAVPFQSQRVVIEHKPRHSIEAQARELRYQALDQMADTDALLVLGQHADDQLETFLLRLKRGSGLLGLGGMKATTQLANGRRCIRPLLTCSREEIEFFAQHYTLSHIEDESNQQDQYDRNYLRNQIIPLLKSRFKGLLSSTTRSIQLLQQQQQLIDEITDEDLQFCLQRKATDDCIDLAKLAKRSVLRQKNVIRAWLSHQQVAMPSLAQLEQILTQSFHSKIDAQLKIDLQSGSVRRHRGLLYWVQTQTASIEHKDIGLSNIVLNTTATLSVNYGAGIRMPFSDEVVSVKFGRAKDKIRPYAKPGRNTLKHWLKDAGVPVWQRDHIPLIYYNDVLVQVVGYYFNHDFKVSCDGVFWEKCNDK</sequence>
<dbReference type="PANTHER" id="PTHR43033">
    <property type="entry name" value="TRNA(ILE)-LYSIDINE SYNTHASE-RELATED"/>
    <property type="match status" value="1"/>
</dbReference>
<dbReference type="InterPro" id="IPR011063">
    <property type="entry name" value="TilS/TtcA_N"/>
</dbReference>
<reference evidence="10" key="3">
    <citation type="submission" date="2019-09" db="EMBL/GenBank/DDBJ databases">
        <title>Co-occurence of chitin degradation, pigmentation and bioactivity in marine Pseudoalteromonas.</title>
        <authorList>
            <person name="Sonnenschein E.C."/>
            <person name="Bech P.K."/>
        </authorList>
    </citation>
    <scope>NUCLEOTIDE SEQUENCE</scope>
    <source>
        <strain evidence="10">S3790</strain>
        <strain evidence="12">S3895</strain>
    </source>
</reference>
<dbReference type="Pfam" id="PF09179">
    <property type="entry name" value="TilS"/>
    <property type="match status" value="1"/>
</dbReference>
<dbReference type="NCBIfam" id="TIGR02433">
    <property type="entry name" value="lysidine_TilS_C"/>
    <property type="match status" value="1"/>
</dbReference>
<evidence type="ECO:0000313" key="10">
    <source>
        <dbReference type="EMBL" id="TMO68944.1"/>
    </source>
</evidence>
<evidence type="ECO:0000256" key="6">
    <source>
        <dbReference type="ARBA" id="ARBA00022840"/>
    </source>
</evidence>
<evidence type="ECO:0000256" key="2">
    <source>
        <dbReference type="ARBA" id="ARBA00022490"/>
    </source>
</evidence>
<feature type="binding site" evidence="8">
    <location>
        <begin position="29"/>
        <end position="34"/>
    </location>
    <ligand>
        <name>ATP</name>
        <dbReference type="ChEBI" id="CHEBI:30616"/>
    </ligand>
</feature>
<dbReference type="PANTHER" id="PTHR43033:SF1">
    <property type="entry name" value="TRNA(ILE)-LYSIDINE SYNTHASE-RELATED"/>
    <property type="match status" value="1"/>
</dbReference>
<dbReference type="GO" id="GO:0005737">
    <property type="term" value="C:cytoplasm"/>
    <property type="evidence" value="ECO:0007669"/>
    <property type="project" value="UniProtKB-SubCell"/>
</dbReference>
<dbReference type="Pfam" id="PF11734">
    <property type="entry name" value="TilS_C"/>
    <property type="match status" value="1"/>
</dbReference>
<dbReference type="Gene3D" id="1.20.59.20">
    <property type="match status" value="1"/>
</dbReference>
<dbReference type="InterPro" id="IPR014729">
    <property type="entry name" value="Rossmann-like_a/b/a_fold"/>
</dbReference>
<dbReference type="NCBIfam" id="TIGR02432">
    <property type="entry name" value="lysidine_TilS_N"/>
    <property type="match status" value="1"/>
</dbReference>
<comment type="caution">
    <text evidence="10">The sequence shown here is derived from an EMBL/GenBank/DDBJ whole genome shotgun (WGS) entry which is preliminary data.</text>
</comment>
<proteinExistence type="inferred from homology"/>
<protein>
    <recommendedName>
        <fullName evidence="8">tRNA(Ile)-lysidine synthase</fullName>
        <ecNumber evidence="8">6.3.4.19</ecNumber>
    </recommendedName>
    <alternativeName>
        <fullName evidence="8">tRNA(Ile)-2-lysyl-cytidine synthase</fullName>
    </alternativeName>
    <alternativeName>
        <fullName evidence="8">tRNA(Ile)-lysidine synthetase</fullName>
    </alternativeName>
</protein>
<keyword evidence="3 8" id="KW-0436">Ligase</keyword>
<dbReference type="Proteomes" id="UP000307164">
    <property type="component" value="Unassembled WGS sequence"/>
</dbReference>
<name>A0A5S3VBU3_9GAMM</name>
<dbReference type="GO" id="GO:0005524">
    <property type="term" value="F:ATP binding"/>
    <property type="evidence" value="ECO:0007669"/>
    <property type="project" value="UniProtKB-UniRule"/>
</dbReference>
<comment type="function">
    <text evidence="8">Ligates lysine onto the cytidine present at position 34 of the AUA codon-specific tRNA(Ile) that contains the anticodon CAU, in an ATP-dependent manner. Cytidine is converted to lysidine, thus changing the amino acid specificity of the tRNA from methionine to isoleucine.</text>
</comment>
<dbReference type="InterPro" id="IPR015262">
    <property type="entry name" value="tRNA_Ile_lys_synt_subst-bd"/>
</dbReference>
<keyword evidence="12" id="KW-1185">Reference proteome</keyword>
<dbReference type="GO" id="GO:0032267">
    <property type="term" value="F:tRNA(Ile)-lysidine synthase activity"/>
    <property type="evidence" value="ECO:0007669"/>
    <property type="project" value="UniProtKB-EC"/>
</dbReference>
<dbReference type="EMBL" id="PNBX01000027">
    <property type="protein sequence ID" value="TMO68944.1"/>
    <property type="molecule type" value="Genomic_DNA"/>
</dbReference>
<comment type="subcellular location">
    <subcellularLocation>
        <location evidence="1 8">Cytoplasm</location>
    </subcellularLocation>
</comment>
<dbReference type="InterPro" id="IPR012795">
    <property type="entry name" value="tRNA_Ile_lys_synt_N"/>
</dbReference>
<dbReference type="RefSeq" id="WP_138591211.1">
    <property type="nucleotide sequence ID" value="NZ_PNBW01000094.1"/>
</dbReference>
<evidence type="ECO:0000313" key="11">
    <source>
        <dbReference type="EMBL" id="TMO71798.1"/>
    </source>
</evidence>
<reference evidence="12 13" key="1">
    <citation type="submission" date="2018-01" db="EMBL/GenBank/DDBJ databases">
        <authorList>
            <person name="Paulsen S."/>
            <person name="Gram L.K."/>
        </authorList>
    </citation>
    <scope>NUCLEOTIDE SEQUENCE [LARGE SCALE GENOMIC DNA]</scope>
    <source>
        <strain evidence="10 13">S3790</strain>
        <strain evidence="11 12">S3895</strain>
    </source>
</reference>
<evidence type="ECO:0000256" key="4">
    <source>
        <dbReference type="ARBA" id="ARBA00022694"/>
    </source>
</evidence>
<keyword evidence="5 8" id="KW-0547">Nucleotide-binding</keyword>
<keyword evidence="4 8" id="KW-0819">tRNA processing</keyword>
<dbReference type="Gene3D" id="3.40.50.620">
    <property type="entry name" value="HUPs"/>
    <property type="match status" value="1"/>
</dbReference>
<dbReference type="AlphaFoldDB" id="A0A5S3VBU3"/>
<dbReference type="EMBL" id="PNBW01000094">
    <property type="protein sequence ID" value="TMO71798.1"/>
    <property type="molecule type" value="Genomic_DNA"/>
</dbReference>
<dbReference type="Pfam" id="PF01171">
    <property type="entry name" value="ATP_bind_3"/>
    <property type="match status" value="1"/>
</dbReference>
<dbReference type="SUPFAM" id="SSF52402">
    <property type="entry name" value="Adenine nucleotide alpha hydrolases-like"/>
    <property type="match status" value="1"/>
</dbReference>
<feature type="domain" description="Lysidine-tRNA(Ile) synthetase C-terminal" evidence="9">
    <location>
        <begin position="366"/>
        <end position="435"/>
    </location>
</feature>
<dbReference type="OrthoDB" id="9807403at2"/>
<comment type="domain">
    <text evidence="8">The N-terminal region contains the highly conserved SGGXDS motif, predicted to be a P-loop motif involved in ATP binding.</text>
</comment>
<keyword evidence="6 8" id="KW-0067">ATP-binding</keyword>
<organism evidence="10 13">
    <name type="scientific">Pseudoalteromonas aurantia</name>
    <dbReference type="NCBI Taxonomy" id="43654"/>
    <lineage>
        <taxon>Bacteria</taxon>
        <taxon>Pseudomonadati</taxon>
        <taxon>Pseudomonadota</taxon>
        <taxon>Gammaproteobacteria</taxon>
        <taxon>Alteromonadales</taxon>
        <taxon>Pseudoalteromonadaceae</taxon>
        <taxon>Pseudoalteromonas</taxon>
    </lineage>
</organism>
<keyword evidence="2 8" id="KW-0963">Cytoplasm</keyword>
<dbReference type="EC" id="6.3.4.19" evidence="8"/>
<dbReference type="SUPFAM" id="SSF82829">
    <property type="entry name" value="MesJ substrate recognition domain-like"/>
    <property type="match status" value="1"/>
</dbReference>